<dbReference type="EMBL" id="MU859125">
    <property type="protein sequence ID" value="KAK3952363.1"/>
    <property type="molecule type" value="Genomic_DNA"/>
</dbReference>
<organism evidence="2 3">
    <name type="scientific">Pseudoneurospora amorphoporcata</name>
    <dbReference type="NCBI Taxonomy" id="241081"/>
    <lineage>
        <taxon>Eukaryota</taxon>
        <taxon>Fungi</taxon>
        <taxon>Dikarya</taxon>
        <taxon>Ascomycota</taxon>
        <taxon>Pezizomycotina</taxon>
        <taxon>Sordariomycetes</taxon>
        <taxon>Sordariomycetidae</taxon>
        <taxon>Sordariales</taxon>
        <taxon>Sordariaceae</taxon>
        <taxon>Pseudoneurospora</taxon>
    </lineage>
</organism>
<protein>
    <submittedName>
        <fullName evidence="2">Uncharacterized protein</fullName>
    </submittedName>
</protein>
<comment type="caution">
    <text evidence="2">The sequence shown here is derived from an EMBL/GenBank/DDBJ whole genome shotgun (WGS) entry which is preliminary data.</text>
</comment>
<evidence type="ECO:0000256" key="1">
    <source>
        <dbReference type="SAM" id="MobiDB-lite"/>
    </source>
</evidence>
<sequence length="327" mass="35670">MSPHGHYMIPKSEDRADGPWPTESKRPIHAAPTPPRFVSMPVANMVPNGWVPAPGPYPAYTVPGAQQNMAGHFGMVHQQQQQQHNWGQYAPCIVTPPMTPPNPEAVCNVPERNRVPPQAHSHVAHWPQGQQQQILYVNPNQANPVYLRAQQQSEKAALEQWYSKLSLEDNEKPSVAETAPAAVTAIVGTEVPTQHSPSVNQVSVPAIADTTGIGATGLTATRTSGAPRIILGPDGTAIVPPPDPAHAGCELSVSMAKAMENFSLDHCCNYLIAKDLLRDKIVKQVLENTQEKLMELLQKELDKMSEEDDSDMDFDGEGEEPDWTLEG</sequence>
<feature type="region of interest" description="Disordered" evidence="1">
    <location>
        <begin position="1"/>
        <end position="37"/>
    </location>
</feature>
<dbReference type="AlphaFoldDB" id="A0AAN6NWF7"/>
<feature type="region of interest" description="Disordered" evidence="1">
    <location>
        <begin position="302"/>
        <end position="327"/>
    </location>
</feature>
<gene>
    <name evidence="2" type="ORF">QBC32DRAFT_390196</name>
</gene>
<accession>A0AAN6NWF7</accession>
<evidence type="ECO:0000313" key="2">
    <source>
        <dbReference type="EMBL" id="KAK3952363.1"/>
    </source>
</evidence>
<keyword evidence="3" id="KW-1185">Reference proteome</keyword>
<proteinExistence type="predicted"/>
<evidence type="ECO:0000313" key="3">
    <source>
        <dbReference type="Proteomes" id="UP001303222"/>
    </source>
</evidence>
<reference evidence="2" key="2">
    <citation type="submission" date="2023-06" db="EMBL/GenBank/DDBJ databases">
        <authorList>
            <consortium name="Lawrence Berkeley National Laboratory"/>
            <person name="Mondo S.J."/>
            <person name="Hensen N."/>
            <person name="Bonometti L."/>
            <person name="Westerberg I."/>
            <person name="Brannstrom I.O."/>
            <person name="Guillou S."/>
            <person name="Cros-Aarteil S."/>
            <person name="Calhoun S."/>
            <person name="Haridas S."/>
            <person name="Kuo A."/>
            <person name="Pangilinan J."/>
            <person name="Riley R."/>
            <person name="Labutti K."/>
            <person name="Andreopoulos B."/>
            <person name="Lipzen A."/>
            <person name="Chen C."/>
            <person name="Yanf M."/>
            <person name="Daum C."/>
            <person name="Ng V."/>
            <person name="Clum A."/>
            <person name="Steindorff A."/>
            <person name="Ohm R."/>
            <person name="Martin F."/>
            <person name="Silar P."/>
            <person name="Natvig D."/>
            <person name="Lalanne C."/>
            <person name="Gautier V."/>
            <person name="Ament-Velasquez S.L."/>
            <person name="Kruys A."/>
            <person name="Hutchinson M.I."/>
            <person name="Powell A.J."/>
            <person name="Barry K."/>
            <person name="Miller A.N."/>
            <person name="Grigoriev I.V."/>
            <person name="Debuchy R."/>
            <person name="Gladieux P."/>
            <person name="Thoren M.H."/>
            <person name="Johannesson H."/>
        </authorList>
    </citation>
    <scope>NUCLEOTIDE SEQUENCE</scope>
    <source>
        <strain evidence="2">CBS 626.80</strain>
    </source>
</reference>
<name>A0AAN6NWF7_9PEZI</name>
<feature type="compositionally biased region" description="Acidic residues" evidence="1">
    <location>
        <begin position="305"/>
        <end position="327"/>
    </location>
</feature>
<reference evidence="2" key="1">
    <citation type="journal article" date="2023" name="Mol. Phylogenet. Evol.">
        <title>Genome-scale phylogeny and comparative genomics of the fungal order Sordariales.</title>
        <authorList>
            <person name="Hensen N."/>
            <person name="Bonometti L."/>
            <person name="Westerberg I."/>
            <person name="Brannstrom I.O."/>
            <person name="Guillou S."/>
            <person name="Cros-Aarteil S."/>
            <person name="Calhoun S."/>
            <person name="Haridas S."/>
            <person name="Kuo A."/>
            <person name="Mondo S."/>
            <person name="Pangilinan J."/>
            <person name="Riley R."/>
            <person name="LaButti K."/>
            <person name="Andreopoulos B."/>
            <person name="Lipzen A."/>
            <person name="Chen C."/>
            <person name="Yan M."/>
            <person name="Daum C."/>
            <person name="Ng V."/>
            <person name="Clum A."/>
            <person name="Steindorff A."/>
            <person name="Ohm R.A."/>
            <person name="Martin F."/>
            <person name="Silar P."/>
            <person name="Natvig D.O."/>
            <person name="Lalanne C."/>
            <person name="Gautier V."/>
            <person name="Ament-Velasquez S.L."/>
            <person name="Kruys A."/>
            <person name="Hutchinson M.I."/>
            <person name="Powell A.J."/>
            <person name="Barry K."/>
            <person name="Miller A.N."/>
            <person name="Grigoriev I.V."/>
            <person name="Debuchy R."/>
            <person name="Gladieux P."/>
            <person name="Hiltunen Thoren M."/>
            <person name="Johannesson H."/>
        </authorList>
    </citation>
    <scope>NUCLEOTIDE SEQUENCE</scope>
    <source>
        <strain evidence="2">CBS 626.80</strain>
    </source>
</reference>
<dbReference type="Proteomes" id="UP001303222">
    <property type="component" value="Unassembled WGS sequence"/>
</dbReference>